<protein>
    <submittedName>
        <fullName evidence="1">7378_t:CDS:1</fullName>
    </submittedName>
</protein>
<evidence type="ECO:0000313" key="1">
    <source>
        <dbReference type="EMBL" id="CAG8648246.1"/>
    </source>
</evidence>
<keyword evidence="2" id="KW-1185">Reference proteome</keyword>
<comment type="caution">
    <text evidence="1">The sequence shown here is derived from an EMBL/GenBank/DDBJ whole genome shotgun (WGS) entry which is preliminary data.</text>
</comment>
<dbReference type="EMBL" id="CAJVPP010004343">
    <property type="protein sequence ID" value="CAG8648246.1"/>
    <property type="molecule type" value="Genomic_DNA"/>
</dbReference>
<gene>
    <name evidence="1" type="ORF">FMOSSE_LOCUS11339</name>
</gene>
<proteinExistence type="predicted"/>
<accession>A0A9N9DQ20</accession>
<reference evidence="1" key="1">
    <citation type="submission" date="2021-06" db="EMBL/GenBank/DDBJ databases">
        <authorList>
            <person name="Kallberg Y."/>
            <person name="Tangrot J."/>
            <person name="Rosling A."/>
        </authorList>
    </citation>
    <scope>NUCLEOTIDE SEQUENCE</scope>
    <source>
        <strain evidence="1">87-6 pot B 2015</strain>
    </source>
</reference>
<dbReference type="AlphaFoldDB" id="A0A9N9DQ20"/>
<name>A0A9N9DQ20_FUNMO</name>
<organism evidence="1 2">
    <name type="scientific">Funneliformis mosseae</name>
    <name type="common">Endomycorrhizal fungus</name>
    <name type="synonym">Glomus mosseae</name>
    <dbReference type="NCBI Taxonomy" id="27381"/>
    <lineage>
        <taxon>Eukaryota</taxon>
        <taxon>Fungi</taxon>
        <taxon>Fungi incertae sedis</taxon>
        <taxon>Mucoromycota</taxon>
        <taxon>Glomeromycotina</taxon>
        <taxon>Glomeromycetes</taxon>
        <taxon>Glomerales</taxon>
        <taxon>Glomeraceae</taxon>
        <taxon>Funneliformis</taxon>
    </lineage>
</organism>
<dbReference type="Proteomes" id="UP000789375">
    <property type="component" value="Unassembled WGS sequence"/>
</dbReference>
<sequence length="118" mass="13654">MPETRANNYNKKTSYVPKNNKRVQQKNSARYFTSSLVNINEQTLLETPFINNKKQKITTETMDISFPKVINEVIENIILSTDNNNQTLSNTRNDNTTNTFNIEIDNIVFSTFNSTEKI</sequence>
<evidence type="ECO:0000313" key="2">
    <source>
        <dbReference type="Proteomes" id="UP000789375"/>
    </source>
</evidence>